<dbReference type="PANTHER" id="PTHR37329">
    <property type="entry name" value="KINETOCHORE PROTEIN SOS7"/>
    <property type="match status" value="1"/>
</dbReference>
<evidence type="ECO:0000313" key="4">
    <source>
        <dbReference type="Proteomes" id="UP000027195"/>
    </source>
</evidence>
<organism evidence="3 4">
    <name type="scientific">Botryobasidium botryosum (strain FD-172 SS1)</name>
    <dbReference type="NCBI Taxonomy" id="930990"/>
    <lineage>
        <taxon>Eukaryota</taxon>
        <taxon>Fungi</taxon>
        <taxon>Dikarya</taxon>
        <taxon>Basidiomycota</taxon>
        <taxon>Agaricomycotina</taxon>
        <taxon>Agaricomycetes</taxon>
        <taxon>Cantharellales</taxon>
        <taxon>Botryobasidiaceae</taxon>
        <taxon>Botryobasidium</taxon>
    </lineage>
</organism>
<gene>
    <name evidence="3" type="ORF">BOTBODRAFT_192514</name>
</gene>
<evidence type="ECO:0000256" key="1">
    <source>
        <dbReference type="SAM" id="Coils"/>
    </source>
</evidence>
<dbReference type="GO" id="GO:0000776">
    <property type="term" value="C:kinetochore"/>
    <property type="evidence" value="ECO:0007669"/>
    <property type="project" value="InterPro"/>
</dbReference>
<evidence type="ECO:0000313" key="3">
    <source>
        <dbReference type="EMBL" id="KDQ07308.1"/>
    </source>
</evidence>
<keyword evidence="1" id="KW-0175">Coiled coil</keyword>
<dbReference type="InterPro" id="IPR037475">
    <property type="entry name" value="Sos7"/>
</dbReference>
<protein>
    <recommendedName>
        <fullName evidence="2">Kinetochore protein Sos7 coiled-coil domain-containing protein</fullName>
    </recommendedName>
</protein>
<dbReference type="HOGENOM" id="CLU_062075_0_0_1"/>
<reference evidence="4" key="1">
    <citation type="journal article" date="2014" name="Proc. Natl. Acad. Sci. U.S.A.">
        <title>Extensive sampling of basidiomycete genomes demonstrates inadequacy of the white-rot/brown-rot paradigm for wood decay fungi.</title>
        <authorList>
            <person name="Riley R."/>
            <person name="Salamov A.A."/>
            <person name="Brown D.W."/>
            <person name="Nagy L.G."/>
            <person name="Floudas D."/>
            <person name="Held B.W."/>
            <person name="Levasseur A."/>
            <person name="Lombard V."/>
            <person name="Morin E."/>
            <person name="Otillar R."/>
            <person name="Lindquist E.A."/>
            <person name="Sun H."/>
            <person name="LaButti K.M."/>
            <person name="Schmutz J."/>
            <person name="Jabbour D."/>
            <person name="Luo H."/>
            <person name="Baker S.E."/>
            <person name="Pisabarro A.G."/>
            <person name="Walton J.D."/>
            <person name="Blanchette R.A."/>
            <person name="Henrissat B."/>
            <person name="Martin F."/>
            <person name="Cullen D."/>
            <person name="Hibbett D.S."/>
            <person name="Grigoriev I.V."/>
        </authorList>
    </citation>
    <scope>NUCLEOTIDE SEQUENCE [LARGE SCALE GENOMIC DNA]</scope>
    <source>
        <strain evidence="4">FD-172 SS1</strain>
    </source>
</reference>
<dbReference type="InterPro" id="IPR048781">
    <property type="entry name" value="Sos7_CC"/>
</dbReference>
<dbReference type="AlphaFoldDB" id="A0A067LVG3"/>
<dbReference type="STRING" id="930990.A0A067LVG3"/>
<keyword evidence="4" id="KW-1185">Reference proteome</keyword>
<dbReference type="PANTHER" id="PTHR37329:SF1">
    <property type="entry name" value="KINETOCHORE PROTEIN SOS7"/>
    <property type="match status" value="1"/>
</dbReference>
<proteinExistence type="predicted"/>
<dbReference type="GO" id="GO:0051315">
    <property type="term" value="P:attachment of mitotic spindle microtubules to kinetochore"/>
    <property type="evidence" value="ECO:0007669"/>
    <property type="project" value="TreeGrafter"/>
</dbReference>
<name>A0A067LVG3_BOTB1</name>
<dbReference type="GO" id="GO:0034501">
    <property type="term" value="P:protein localization to kinetochore"/>
    <property type="evidence" value="ECO:0007669"/>
    <property type="project" value="InterPro"/>
</dbReference>
<dbReference type="EMBL" id="KL198110">
    <property type="protein sequence ID" value="KDQ07308.1"/>
    <property type="molecule type" value="Genomic_DNA"/>
</dbReference>
<dbReference type="Proteomes" id="UP000027195">
    <property type="component" value="Unassembled WGS sequence"/>
</dbReference>
<dbReference type="Pfam" id="PF20882">
    <property type="entry name" value="Sos7"/>
    <property type="match status" value="1"/>
</dbReference>
<dbReference type="OrthoDB" id="18959at2759"/>
<accession>A0A067LVG3</accession>
<feature type="coiled-coil region" evidence="1">
    <location>
        <begin position="115"/>
        <end position="173"/>
    </location>
</feature>
<evidence type="ECO:0000259" key="2">
    <source>
        <dbReference type="Pfam" id="PF20882"/>
    </source>
</evidence>
<dbReference type="InParanoid" id="A0A067LVG3"/>
<feature type="domain" description="Kinetochore protein Sos7 coiled-coil" evidence="2">
    <location>
        <begin position="69"/>
        <end position="140"/>
    </location>
</feature>
<sequence length="365" mass="39348">MAAPLDAADDFTKLQDGIQQSELHIYALKAEFQGQATANSQQQEQEQPPESADLANPAAIEQETLTQKDFFSKLKFKYIEHAAKDKFLKHILSEEPPPISSEDNTALDNENTAAKAQLKSAKVALEDQYARIRTEADGAAVRHARIKADADEAAQLARKIADMKLEIARLRAAHPPEERLTIPEAESLFETQNSTIETLDADLVALNARVASTETALAASTAELDGLVPARVKAEAEAAEAVRGSERGKETMARLCAWYTSALKLQMALFGISGISAVSENELRIAYAPPGARAYTLSMVFNPATRRLANARVVEPGMPDIQEIVELAVNANDVPRLVRDVGVMMRRGNSALGTGGHPGVNGLGA</sequence>